<comment type="caution">
    <text evidence="2">The sequence shown here is derived from an EMBL/GenBank/DDBJ whole genome shotgun (WGS) entry which is preliminary data.</text>
</comment>
<organism evidence="2 3">
    <name type="scientific">Anditalea andensis</name>
    <dbReference type="NCBI Taxonomy" id="1048983"/>
    <lineage>
        <taxon>Bacteria</taxon>
        <taxon>Pseudomonadati</taxon>
        <taxon>Bacteroidota</taxon>
        <taxon>Cytophagia</taxon>
        <taxon>Cytophagales</taxon>
        <taxon>Cytophagaceae</taxon>
        <taxon>Anditalea</taxon>
    </lineage>
</organism>
<evidence type="ECO:0000313" key="3">
    <source>
        <dbReference type="Proteomes" id="UP000027821"/>
    </source>
</evidence>
<evidence type="ECO:0000313" key="2">
    <source>
        <dbReference type="EMBL" id="KEO75567.1"/>
    </source>
</evidence>
<dbReference type="EMBL" id="JMIH01000010">
    <property type="protein sequence ID" value="KEO75567.1"/>
    <property type="molecule type" value="Genomic_DNA"/>
</dbReference>
<proteinExistence type="predicted"/>
<dbReference type="eggNOG" id="ENOG5030DDE">
    <property type="taxonomic scope" value="Bacteria"/>
</dbReference>
<evidence type="ECO:0000256" key="1">
    <source>
        <dbReference type="SAM" id="Phobius"/>
    </source>
</evidence>
<evidence type="ECO:0008006" key="4">
    <source>
        <dbReference type="Google" id="ProtNLM"/>
    </source>
</evidence>
<reference evidence="2 3" key="1">
    <citation type="submission" date="2014-04" db="EMBL/GenBank/DDBJ databases">
        <title>Characterization and application of a salt tolerant electro-active bacterium.</title>
        <authorList>
            <person name="Yang L."/>
            <person name="Wei S."/>
            <person name="Tay Q.X.M."/>
        </authorList>
    </citation>
    <scope>NUCLEOTIDE SEQUENCE [LARGE SCALE GENOMIC DNA]</scope>
    <source>
        <strain evidence="2 3">LY1</strain>
    </source>
</reference>
<dbReference type="STRING" id="1048983.EL17_00290"/>
<dbReference type="OrthoDB" id="660361at2"/>
<keyword evidence="1" id="KW-0472">Membrane</keyword>
<dbReference type="InterPro" id="IPR025250">
    <property type="entry name" value="DUF4199"/>
</dbReference>
<name>A0A074LNS3_9BACT</name>
<gene>
    <name evidence="2" type="ORF">EL17_00290</name>
</gene>
<protein>
    <recommendedName>
        <fullName evidence="4">DUF4199 domain-containing protein</fullName>
    </recommendedName>
</protein>
<feature type="transmembrane region" description="Helical" evidence="1">
    <location>
        <begin position="88"/>
        <end position="109"/>
    </location>
</feature>
<dbReference type="Pfam" id="PF13858">
    <property type="entry name" value="DUF4199"/>
    <property type="match status" value="1"/>
</dbReference>
<feature type="transmembrane region" description="Helical" evidence="1">
    <location>
        <begin position="156"/>
        <end position="181"/>
    </location>
</feature>
<keyword evidence="1" id="KW-1133">Transmembrane helix</keyword>
<dbReference type="Proteomes" id="UP000027821">
    <property type="component" value="Unassembled WGS sequence"/>
</dbReference>
<feature type="transmembrane region" description="Helical" evidence="1">
    <location>
        <begin position="47"/>
        <end position="68"/>
    </location>
</feature>
<keyword evidence="3" id="KW-1185">Reference proteome</keyword>
<dbReference type="AlphaFoldDB" id="A0A074LNS3"/>
<feature type="transmembrane region" description="Helical" evidence="1">
    <location>
        <begin position="20"/>
        <end position="41"/>
    </location>
</feature>
<sequence>MENIKTKDHTEEVTSIYQSALRAGVILGLISMSISFLAYFIDFTLLASGWMAFGSFLVMIAVVIYFGIDYRKEIGGFMSFGTAYKFSFITLVVSVFISSIANILLFNVIDPNLPQTLGDVQLENTLAIMDRYGAGDAMSSDMIDEMRTSLYDNYSIFGIIKTFGILVLISAFISLILGAIIKKRDKSLEY</sequence>
<accession>A0A074LNS3</accession>
<dbReference type="RefSeq" id="WP_051719728.1">
    <property type="nucleotide sequence ID" value="NZ_JMIH01000010.1"/>
</dbReference>
<keyword evidence="1" id="KW-0812">Transmembrane</keyword>